<feature type="non-terminal residue" evidence="2">
    <location>
        <position position="216"/>
    </location>
</feature>
<evidence type="ECO:0000256" key="1">
    <source>
        <dbReference type="SAM" id="MobiDB-lite"/>
    </source>
</evidence>
<gene>
    <name evidence="2" type="ORF">PGLA1383_LOCUS8454</name>
</gene>
<reference evidence="2" key="1">
    <citation type="submission" date="2021-02" db="EMBL/GenBank/DDBJ databases">
        <authorList>
            <person name="Dougan E. K."/>
            <person name="Rhodes N."/>
            <person name="Thang M."/>
            <person name="Chan C."/>
        </authorList>
    </citation>
    <scope>NUCLEOTIDE SEQUENCE</scope>
</reference>
<dbReference type="AlphaFoldDB" id="A0A813DRB6"/>
<feature type="compositionally biased region" description="Basic residues" evidence="1">
    <location>
        <begin position="56"/>
        <end position="69"/>
    </location>
</feature>
<feature type="compositionally biased region" description="Acidic residues" evidence="1">
    <location>
        <begin position="74"/>
        <end position="88"/>
    </location>
</feature>
<feature type="non-terminal residue" evidence="2">
    <location>
        <position position="1"/>
    </location>
</feature>
<sequence length="216" mass="22418">ELSPCSADGSSNGSNPLNFMDQQMMSMYLDASACGWDPSAFGMTSPASPANAPARGHARGRRGRRRKQRSGGELSDEDEDCGPDDDDLLSCFTGSSVGSPTGLVAPPGLGGAGTPPFVPQSLQNKGSSPLSAIVAMQISGAPTPLSGGRGPCRSVNTVGRSKPHAGSNWASENDPGRANSANGVPSSPMKVTCRDTTFETFTKQDRFDGFTRDDFL</sequence>
<keyword evidence="3" id="KW-1185">Reference proteome</keyword>
<evidence type="ECO:0000313" key="2">
    <source>
        <dbReference type="EMBL" id="CAE8589710.1"/>
    </source>
</evidence>
<name>A0A813DRB6_POLGL</name>
<proteinExistence type="predicted"/>
<dbReference type="EMBL" id="CAJNNV010003842">
    <property type="protein sequence ID" value="CAE8589710.1"/>
    <property type="molecule type" value="Genomic_DNA"/>
</dbReference>
<feature type="region of interest" description="Disordered" evidence="1">
    <location>
        <begin position="39"/>
        <end position="127"/>
    </location>
</feature>
<evidence type="ECO:0000313" key="3">
    <source>
        <dbReference type="Proteomes" id="UP000654075"/>
    </source>
</evidence>
<accession>A0A813DRB6</accession>
<comment type="caution">
    <text evidence="2">The sequence shown here is derived from an EMBL/GenBank/DDBJ whole genome shotgun (WGS) entry which is preliminary data.</text>
</comment>
<protein>
    <submittedName>
        <fullName evidence="2">Uncharacterized protein</fullName>
    </submittedName>
</protein>
<organism evidence="2 3">
    <name type="scientific">Polarella glacialis</name>
    <name type="common">Dinoflagellate</name>
    <dbReference type="NCBI Taxonomy" id="89957"/>
    <lineage>
        <taxon>Eukaryota</taxon>
        <taxon>Sar</taxon>
        <taxon>Alveolata</taxon>
        <taxon>Dinophyceae</taxon>
        <taxon>Suessiales</taxon>
        <taxon>Suessiaceae</taxon>
        <taxon>Polarella</taxon>
    </lineage>
</organism>
<feature type="region of interest" description="Disordered" evidence="1">
    <location>
        <begin position="141"/>
        <end position="191"/>
    </location>
</feature>
<dbReference type="Proteomes" id="UP000654075">
    <property type="component" value="Unassembled WGS sequence"/>
</dbReference>